<sequence>MFIVNKTPCTTSQSQPDLQEYQQLFHDEDPRQNQSVTLYDRVKTINFQQSPKNQLQQQLSNLSLTKTTINSLKTLYQFTKKTITQIQSKQEITLGLNFVSSMKESNQFMFNVTKKISSFIKTDKVIVPPHKIVGNWVQQLKSKCFKKKNPQNSQYLNYNSGQRDEDNDLIII</sequence>
<evidence type="ECO:0000313" key="1">
    <source>
        <dbReference type="EMBL" id="CAD8052916.1"/>
    </source>
</evidence>
<evidence type="ECO:0000313" key="2">
    <source>
        <dbReference type="Proteomes" id="UP000692954"/>
    </source>
</evidence>
<organism evidence="1 2">
    <name type="scientific">Paramecium sonneborni</name>
    <dbReference type="NCBI Taxonomy" id="65129"/>
    <lineage>
        <taxon>Eukaryota</taxon>
        <taxon>Sar</taxon>
        <taxon>Alveolata</taxon>
        <taxon>Ciliophora</taxon>
        <taxon>Intramacronucleata</taxon>
        <taxon>Oligohymenophorea</taxon>
        <taxon>Peniculida</taxon>
        <taxon>Parameciidae</taxon>
        <taxon>Paramecium</taxon>
    </lineage>
</organism>
<keyword evidence="2" id="KW-1185">Reference proteome</keyword>
<protein>
    <submittedName>
        <fullName evidence="1">Uncharacterized protein</fullName>
    </submittedName>
</protein>
<accession>A0A8S1KIH3</accession>
<reference evidence="1" key="1">
    <citation type="submission" date="2021-01" db="EMBL/GenBank/DDBJ databases">
        <authorList>
            <consortium name="Genoscope - CEA"/>
            <person name="William W."/>
        </authorList>
    </citation>
    <scope>NUCLEOTIDE SEQUENCE</scope>
</reference>
<proteinExistence type="predicted"/>
<comment type="caution">
    <text evidence="1">The sequence shown here is derived from an EMBL/GenBank/DDBJ whole genome shotgun (WGS) entry which is preliminary data.</text>
</comment>
<gene>
    <name evidence="1" type="ORF">PSON_ATCC_30995.1.T0070075</name>
</gene>
<dbReference type="OrthoDB" id="301259at2759"/>
<dbReference type="EMBL" id="CAJJDN010000007">
    <property type="protein sequence ID" value="CAD8052916.1"/>
    <property type="molecule type" value="Genomic_DNA"/>
</dbReference>
<dbReference type="Proteomes" id="UP000692954">
    <property type="component" value="Unassembled WGS sequence"/>
</dbReference>
<dbReference type="AlphaFoldDB" id="A0A8S1KIH3"/>
<name>A0A8S1KIH3_9CILI</name>